<dbReference type="Gene3D" id="2.60.40.10">
    <property type="entry name" value="Immunoglobulins"/>
    <property type="match status" value="1"/>
</dbReference>
<keyword evidence="5" id="KW-0677">Repeat</keyword>
<dbReference type="InterPro" id="IPR036881">
    <property type="entry name" value="Glyco_hydro_3_C_sf"/>
</dbReference>
<evidence type="ECO:0000313" key="13">
    <source>
        <dbReference type="Proteomes" id="UP000195402"/>
    </source>
</evidence>
<keyword evidence="3 9" id="KW-0853">WD repeat</keyword>
<gene>
    <name evidence="12" type="ORF">BVC80_379g73</name>
</gene>
<dbReference type="InterPro" id="IPR011047">
    <property type="entry name" value="Quinoprotein_ADH-like_sf"/>
</dbReference>
<accession>A0A200QSX8</accession>
<comment type="caution">
    <text evidence="12">The sequence shown here is derived from an EMBL/GenBank/DDBJ whole genome shotgun (WGS) entry which is preliminary data.</text>
</comment>
<dbReference type="GO" id="GO:0005737">
    <property type="term" value="C:cytoplasm"/>
    <property type="evidence" value="ECO:0007669"/>
    <property type="project" value="UniProtKB-SubCell"/>
</dbReference>
<evidence type="ECO:0000256" key="5">
    <source>
        <dbReference type="ARBA" id="ARBA00022737"/>
    </source>
</evidence>
<feature type="domain" description="Fibronectin type III-like" evidence="11">
    <location>
        <begin position="700"/>
        <end position="765"/>
    </location>
</feature>
<dbReference type="InterPro" id="IPR036322">
    <property type="entry name" value="WD40_repeat_dom_sf"/>
</dbReference>
<dbReference type="PANTHER" id="PTHR14344">
    <property type="entry name" value="WD REPEAT PROTEIN"/>
    <property type="match status" value="1"/>
</dbReference>
<protein>
    <submittedName>
        <fullName evidence="12">WD40 repeat</fullName>
    </submittedName>
</protein>
<feature type="repeat" description="WD" evidence="9">
    <location>
        <begin position="1865"/>
        <end position="1879"/>
    </location>
</feature>
<keyword evidence="6" id="KW-0378">Hydrolase</keyword>
<dbReference type="InterPro" id="IPR001764">
    <property type="entry name" value="Glyco_hydro_3_N"/>
</dbReference>
<dbReference type="PROSITE" id="PS50294">
    <property type="entry name" value="WD_REPEATS_REGION"/>
    <property type="match status" value="1"/>
</dbReference>
<feature type="compositionally biased region" description="Polar residues" evidence="10">
    <location>
        <begin position="1950"/>
        <end position="1969"/>
    </location>
</feature>
<dbReference type="STRING" id="56857.A0A200QSX8"/>
<dbReference type="Pfam" id="PF14310">
    <property type="entry name" value="Fn3-like"/>
    <property type="match status" value="1"/>
</dbReference>
<evidence type="ECO:0000256" key="3">
    <source>
        <dbReference type="ARBA" id="ARBA00022574"/>
    </source>
</evidence>
<dbReference type="Pfam" id="PF00400">
    <property type="entry name" value="WD40"/>
    <property type="match status" value="3"/>
</dbReference>
<evidence type="ECO:0000256" key="10">
    <source>
        <dbReference type="SAM" id="MobiDB-lite"/>
    </source>
</evidence>
<evidence type="ECO:0000256" key="9">
    <source>
        <dbReference type="PROSITE-ProRule" id="PRU00221"/>
    </source>
</evidence>
<evidence type="ECO:0000256" key="2">
    <source>
        <dbReference type="ARBA" id="ARBA00022490"/>
    </source>
</evidence>
<evidence type="ECO:0000256" key="6">
    <source>
        <dbReference type="ARBA" id="ARBA00022801"/>
    </source>
</evidence>
<dbReference type="SMART" id="SM00320">
    <property type="entry name" value="WD40"/>
    <property type="match status" value="10"/>
</dbReference>
<dbReference type="SUPFAM" id="SSF50998">
    <property type="entry name" value="Quinoprotein alcohol dehydrogenase-like"/>
    <property type="match status" value="1"/>
</dbReference>
<dbReference type="InterPro" id="IPR013783">
    <property type="entry name" value="Ig-like_fold"/>
</dbReference>
<feature type="region of interest" description="Disordered" evidence="10">
    <location>
        <begin position="1942"/>
        <end position="1969"/>
    </location>
</feature>
<dbReference type="Pfam" id="PF00933">
    <property type="entry name" value="Glyco_hydro_3"/>
    <property type="match status" value="1"/>
</dbReference>
<dbReference type="SUPFAM" id="SSF51445">
    <property type="entry name" value="(Trans)glycosidases"/>
    <property type="match status" value="1"/>
</dbReference>
<dbReference type="InterPro" id="IPR017853">
    <property type="entry name" value="GH"/>
</dbReference>
<keyword evidence="4" id="KW-0819">tRNA processing</keyword>
<evidence type="ECO:0000259" key="11">
    <source>
        <dbReference type="SMART" id="SM01217"/>
    </source>
</evidence>
<evidence type="ECO:0000256" key="4">
    <source>
        <dbReference type="ARBA" id="ARBA00022694"/>
    </source>
</evidence>
<dbReference type="Gene3D" id="2.130.10.10">
    <property type="entry name" value="YVTN repeat-like/Quinoprotein amine dehydrogenase"/>
    <property type="match status" value="4"/>
</dbReference>
<dbReference type="InterPro" id="IPR051973">
    <property type="entry name" value="tRNA_Anticodon_Mtase-Reg"/>
</dbReference>
<dbReference type="FunFam" id="3.40.50.1700:FF:000001">
    <property type="entry name" value="probable beta-D-xylosidase 2"/>
    <property type="match status" value="1"/>
</dbReference>
<dbReference type="FunFam" id="3.20.20.300:FF:000010">
    <property type="entry name" value="Putative beta-D-xylosidase 5"/>
    <property type="match status" value="1"/>
</dbReference>
<dbReference type="InterPro" id="IPR036962">
    <property type="entry name" value="Glyco_hydro_3_N_sf"/>
</dbReference>
<dbReference type="InterPro" id="IPR002772">
    <property type="entry name" value="Glyco_hydro_3_C"/>
</dbReference>
<dbReference type="InterPro" id="IPR015943">
    <property type="entry name" value="WD40/YVTN_repeat-like_dom_sf"/>
</dbReference>
<dbReference type="OrthoDB" id="5594999at2759"/>
<feature type="compositionally biased region" description="Basic and acidic residues" evidence="10">
    <location>
        <begin position="1735"/>
        <end position="1751"/>
    </location>
</feature>
<sequence>MCCTMSTLLASPSITLGNYTQVCEPKRFSNLGLKMTNYPFCDKSLPFDIRAKDLVDSMTLAEKALQLGDQAPGVPRIGLPMYNWWSEALHGVSNVGHATHFDQVVPGATSFPTVILTTASFNESLWKSIGQVVSTEARAMYNLGNSGLTYWSPNINVVRDPRWGRITETPGEDPYVVGTYAVNYVRGLQDIEGYENSSDLNSRPLKVSASCKHYAAYDVDNWGGVDRLHFDAKVTEQDMVETFVRPFEMCVKEGDVSSVMCSYNRVNGIPTCADAKLLNQTIRGEWALHGYIVSDCDSIEVIVNDHKWLGYSKEEAVAQVMKAGLDLDCGSYYPDSAKSAVEEGKLREEDIDRSLRYLYVVLMRLGFFDGSPSFMSLGKNDICSKNNMELAAEAAREGIVLLKNDNNTLPLTSGTHKMLAVVGPHANATTAMIGNYAGIPCRYIAPYIGLSAYANVTVAQGCANVACKNGSLNMGPAVEAAKHADATIILVGLDLSIEAESLDRVDLFLPGLQTQLINQVTDAAIGPVVLVVLTAGGVDISFAHNNPKIKAIIWAGYPGQEGGSAIADVIFGKYNPGGRLPITWYQGNYIQKLPMTSMPFRPVDKLGYPGRTYKFFNGSTVYPFGYGLSYTKFKYKVASSRSSINVILGKYQHCFNISYNENAIMPPQCPSVLVDDTNCVEVEFNFYVEVQNIGERDGNDVVLVYSKAPSGIVGAPAKQVIGFKRVFVGAGRSEKVSFTFNACKSLSIVDNKANVVLPSGEHTEEEEQTRSWRLESGEYLGDISALCFLPLPPEISSFPFLLAGTGSQILLYDVQAGKLLNSFHVFEGIRVHGICCSSFLDVVTTSGDGSSSTKLAFKIVVFGERKVKLFRLHFEMALECQNQLKVCAELSLIQLLPKFNHWVLDVCFLKEDKVTSENNSSSHLVVGLSNNSVCLWDISRSTIVLEVTCPERTLLYSMRLWGDNIKALRVASGTIYNEVIIWKLLFHRHASSSTNSMEDSSMVSSSLCNNTQLHGQQYEAICLSRLAGHEGSIFRIAWSSNGLNLMSVSDDRSARIWKLNPDGKYSDDPTFVPGPDSVSLILFGHNARIWDCFISDTLIVTVGEDCTCRLWGLDGKQLMLIKEHVGRGIWRCAYDPSSSLLITAGFDSAVKVHLLDASLLRGSTEQNGAVKDFKGRTEIFTISIPSFSDQHGPMDSKSEYVRCLHFTREDTLYVATNHGYLHHVELSDPGNVRWTKLVQISEEGPIVCMDLLPAKSADVSINIEDWIAVGDGKGNATVIRVLAGDGTPKVDFSFTWSAGLERQLLGMYWCKSLGCSYVFTADPRGILKLWRINDPSLSSCNDNSGNCNASLVAEFKSCFGTRILCLDALSDEEVLVCGDQRGNLIVFPLSKSTLLATSIASAVEIPPLNYFKGGHGISSVASIVIAKSSFNQVQIRSTGGDGCVCSFKYDRDWKSLEFTGMKQVKELSLIQSVSADKNSDEDLVGGNYAIGFASADFIIWNLVNEIKVAQVPCGGWRRPHSYYLGDVPESHNCFAFVKDHTIHIHRLWLPTRKLFPSILHMQYHGREIHSLCFVSDGSQINTNGNTNLLNHLSCIATGCEDGTVRLTRYTPDSENLFASKLLGEHVGGSAVRSICFVSKIYTATIDQTCMTKACRSDASPDDRDNQFLLISVGAKRVLTSWLLQNRRSGNKEETLVNDPLMKTVDKPNPLSRAFSSMSFQWLSTDMPSKFSSTYKRGENTQDDVGHGEDASNKGSVAPSRSPFTENSELEFKSGLMDKNENDWRYLAVTAFLVKGADCRLTVCFIVVSCSDTTLTLRALLLPYRLWFDVAILVPQTSPVLALQHVVVPVRTSSKHDLHMGNAYIVISGSTDGSITFWDLTESVEGFMQRVSKLQPEKFIDCQKRPRTGRGSQGGRWWRSLGSRSSKTIPKDTVGTINATEAINGHRNDNETCGASSELQSDPLNSEPSSPQIVDAATFPDSLVHADNSLADIYEVPPFHVLNNVHQSGVNCLHVSNSDCQNPDSAFVYCVLSGGDDQALHCLTFTLAMPQTDCVSENNKSSDITNDVTELGYTRKLSLFSENKGYRIRFLSRDITASAHSSAVRGVWTDGTWAFTTGLDQRVRCWHLKEHGKLTEHCHVIISVPEPETLDAIACGRNEYQIAVAGRGMQMVKFSASCEIEG</sequence>
<dbReference type="Pfam" id="PF01915">
    <property type="entry name" value="Glyco_hydro_3_C"/>
    <property type="match status" value="1"/>
</dbReference>
<feature type="region of interest" description="Disordered" evidence="10">
    <location>
        <begin position="1731"/>
        <end position="1765"/>
    </location>
</feature>
<dbReference type="SUPFAM" id="SSF52279">
    <property type="entry name" value="Beta-D-glucan exohydrolase, C-terminal domain"/>
    <property type="match status" value="1"/>
</dbReference>
<keyword evidence="13" id="KW-1185">Reference proteome</keyword>
<dbReference type="PANTHER" id="PTHR14344:SF3">
    <property type="entry name" value="WD REPEAT-CONTAINING PROTEIN 6"/>
    <property type="match status" value="1"/>
</dbReference>
<comment type="subcellular location">
    <subcellularLocation>
        <location evidence="1">Cytoplasm</location>
    </subcellularLocation>
</comment>
<dbReference type="GO" id="GO:0004553">
    <property type="term" value="F:hydrolase activity, hydrolyzing O-glycosyl compounds"/>
    <property type="evidence" value="ECO:0007669"/>
    <property type="project" value="InterPro"/>
</dbReference>
<dbReference type="InterPro" id="IPR026891">
    <property type="entry name" value="Fn3-like"/>
</dbReference>
<feature type="repeat" description="WD" evidence="9">
    <location>
        <begin position="1026"/>
        <end position="1060"/>
    </location>
</feature>
<dbReference type="Gene3D" id="3.20.20.300">
    <property type="entry name" value="Glycoside hydrolase, family 3, N-terminal domain"/>
    <property type="match status" value="1"/>
</dbReference>
<dbReference type="InParanoid" id="A0A200QSX8"/>
<dbReference type="SMART" id="SM01217">
    <property type="entry name" value="Fn3_like"/>
    <property type="match status" value="1"/>
</dbReference>
<dbReference type="GO" id="GO:0030488">
    <property type="term" value="P:tRNA methylation"/>
    <property type="evidence" value="ECO:0007669"/>
    <property type="project" value="TreeGrafter"/>
</dbReference>
<evidence type="ECO:0000256" key="7">
    <source>
        <dbReference type="ARBA" id="ARBA00023295"/>
    </source>
</evidence>
<keyword evidence="7" id="KW-0326">Glycosidase</keyword>
<evidence type="ECO:0000313" key="12">
    <source>
        <dbReference type="EMBL" id="OVA13542.1"/>
    </source>
</evidence>
<evidence type="ECO:0000256" key="8">
    <source>
        <dbReference type="ARBA" id="ARBA00038255"/>
    </source>
</evidence>
<dbReference type="OMA" id="RSARIWM"/>
<dbReference type="InterPro" id="IPR001680">
    <property type="entry name" value="WD40_rpt"/>
</dbReference>
<name>A0A200QSX8_MACCD</name>
<dbReference type="GO" id="GO:0005975">
    <property type="term" value="P:carbohydrate metabolic process"/>
    <property type="evidence" value="ECO:0007669"/>
    <property type="project" value="InterPro"/>
</dbReference>
<dbReference type="FunCoup" id="A0A200QSX8">
    <property type="interactions" value="2882"/>
</dbReference>
<evidence type="ECO:0000256" key="1">
    <source>
        <dbReference type="ARBA" id="ARBA00004496"/>
    </source>
</evidence>
<dbReference type="SUPFAM" id="SSF50978">
    <property type="entry name" value="WD40 repeat-like"/>
    <property type="match status" value="2"/>
</dbReference>
<organism evidence="12 13">
    <name type="scientific">Macleaya cordata</name>
    <name type="common">Five-seeded plume-poppy</name>
    <name type="synonym">Bocconia cordata</name>
    <dbReference type="NCBI Taxonomy" id="56857"/>
    <lineage>
        <taxon>Eukaryota</taxon>
        <taxon>Viridiplantae</taxon>
        <taxon>Streptophyta</taxon>
        <taxon>Embryophyta</taxon>
        <taxon>Tracheophyta</taxon>
        <taxon>Spermatophyta</taxon>
        <taxon>Magnoliopsida</taxon>
        <taxon>Ranunculales</taxon>
        <taxon>Papaveraceae</taxon>
        <taxon>Papaveroideae</taxon>
        <taxon>Macleaya</taxon>
    </lineage>
</organism>
<dbReference type="PROSITE" id="PS50082">
    <property type="entry name" value="WD_REPEATS_2"/>
    <property type="match status" value="2"/>
</dbReference>
<dbReference type="Gene3D" id="3.40.50.1700">
    <property type="entry name" value="Glycoside hydrolase family 3 C-terminal domain"/>
    <property type="match status" value="1"/>
</dbReference>
<keyword evidence="2" id="KW-0963">Cytoplasm</keyword>
<dbReference type="EMBL" id="MVGT01001110">
    <property type="protein sequence ID" value="OVA13542.1"/>
    <property type="molecule type" value="Genomic_DNA"/>
</dbReference>
<reference evidence="12 13" key="1">
    <citation type="journal article" date="2017" name="Mol. Plant">
        <title>The Genome of Medicinal Plant Macleaya cordata Provides New Insights into Benzylisoquinoline Alkaloids Metabolism.</title>
        <authorList>
            <person name="Liu X."/>
            <person name="Liu Y."/>
            <person name="Huang P."/>
            <person name="Ma Y."/>
            <person name="Qing Z."/>
            <person name="Tang Q."/>
            <person name="Cao H."/>
            <person name="Cheng P."/>
            <person name="Zheng Y."/>
            <person name="Yuan Z."/>
            <person name="Zhou Y."/>
            <person name="Liu J."/>
            <person name="Tang Z."/>
            <person name="Zhuo Y."/>
            <person name="Zhang Y."/>
            <person name="Yu L."/>
            <person name="Huang J."/>
            <person name="Yang P."/>
            <person name="Peng Q."/>
            <person name="Zhang J."/>
            <person name="Jiang W."/>
            <person name="Zhang Z."/>
            <person name="Lin K."/>
            <person name="Ro D.K."/>
            <person name="Chen X."/>
            <person name="Xiong X."/>
            <person name="Shang Y."/>
            <person name="Huang S."/>
            <person name="Zeng J."/>
        </authorList>
    </citation>
    <scope>NUCLEOTIDE SEQUENCE [LARGE SCALE GENOMIC DNA]</scope>
    <source>
        <strain evidence="13">cv. BLH2017</strain>
        <tissue evidence="12">Root</tissue>
    </source>
</reference>
<comment type="similarity">
    <text evidence="8">Belongs to the WD repeat WDR6 family.</text>
</comment>
<proteinExistence type="inferred from homology"/>
<dbReference type="Proteomes" id="UP000195402">
    <property type="component" value="Unassembled WGS sequence"/>
</dbReference>